<feature type="non-terminal residue" evidence="1">
    <location>
        <position position="75"/>
    </location>
</feature>
<accession>A0A061RR40</accession>
<evidence type="ECO:0000313" key="1">
    <source>
        <dbReference type="EMBL" id="JAC74428.1"/>
    </source>
</evidence>
<sequence>AFGSRTVFAMGVSPEADGATLVGHVPVSAYANTTYDDPTVAVATTITGPDRLFKFGGYAGDYILTTRTTCGKKRV</sequence>
<gene>
    <name evidence="1" type="ORF">TSPGSL018_25974</name>
</gene>
<name>A0A061RR40_9CHLO</name>
<feature type="non-terminal residue" evidence="1">
    <location>
        <position position="1"/>
    </location>
</feature>
<dbReference type="EMBL" id="GBEZ01011348">
    <property type="protein sequence ID" value="JAC74428.1"/>
    <property type="molecule type" value="Transcribed_RNA"/>
</dbReference>
<dbReference type="AlphaFoldDB" id="A0A061RR40"/>
<proteinExistence type="predicted"/>
<protein>
    <submittedName>
        <fullName evidence="1">Uncharacterized protein</fullName>
    </submittedName>
</protein>
<organism evidence="1">
    <name type="scientific">Tetraselmis sp. GSL018</name>
    <dbReference type="NCBI Taxonomy" id="582737"/>
    <lineage>
        <taxon>Eukaryota</taxon>
        <taxon>Viridiplantae</taxon>
        <taxon>Chlorophyta</taxon>
        <taxon>core chlorophytes</taxon>
        <taxon>Chlorodendrophyceae</taxon>
        <taxon>Chlorodendrales</taxon>
        <taxon>Chlorodendraceae</taxon>
        <taxon>Tetraselmis</taxon>
    </lineage>
</organism>
<reference evidence="1" key="1">
    <citation type="submission" date="2014-05" db="EMBL/GenBank/DDBJ databases">
        <title>The transcriptome of the halophilic microalga Tetraselmis sp. GSL018 isolated from the Great Salt Lake, Utah.</title>
        <authorList>
            <person name="Jinkerson R.E."/>
            <person name="D'Adamo S."/>
            <person name="Posewitz M.C."/>
        </authorList>
    </citation>
    <scope>NUCLEOTIDE SEQUENCE</scope>
    <source>
        <strain evidence="1">GSL018</strain>
    </source>
</reference>